<dbReference type="EMBL" id="WITC01000057">
    <property type="protein sequence ID" value="MQX16019.1"/>
    <property type="molecule type" value="Genomic_DNA"/>
</dbReference>
<dbReference type="SUPFAM" id="SSF53850">
    <property type="entry name" value="Periplasmic binding protein-like II"/>
    <property type="match status" value="1"/>
</dbReference>
<dbReference type="PANTHER" id="PTHR30024">
    <property type="entry name" value="ALIPHATIC SULFONATES-BINDING PROTEIN-RELATED"/>
    <property type="match status" value="1"/>
</dbReference>
<gene>
    <name evidence="3" type="ORF">GHK62_14990</name>
</gene>
<accession>A0A6N7LFN9</accession>
<dbReference type="Pfam" id="PF09084">
    <property type="entry name" value="NMT1"/>
    <property type="match status" value="1"/>
</dbReference>
<feature type="chain" id="PRO_5027099603" evidence="1">
    <location>
        <begin position="25"/>
        <end position="329"/>
    </location>
</feature>
<dbReference type="InterPro" id="IPR015168">
    <property type="entry name" value="SsuA/THI5"/>
</dbReference>
<dbReference type="RefSeq" id="WP_153439945.1">
    <property type="nucleotide sequence ID" value="NZ_JACIGA010000006.1"/>
</dbReference>
<dbReference type="OrthoDB" id="8877897at2"/>
<dbReference type="Gene3D" id="3.40.190.10">
    <property type="entry name" value="Periplasmic binding protein-like II"/>
    <property type="match status" value="2"/>
</dbReference>
<organism evidence="3 4">
    <name type="scientific">Sinorhizobium terangae</name>
    <dbReference type="NCBI Taxonomy" id="110322"/>
    <lineage>
        <taxon>Bacteria</taxon>
        <taxon>Pseudomonadati</taxon>
        <taxon>Pseudomonadota</taxon>
        <taxon>Alphaproteobacteria</taxon>
        <taxon>Hyphomicrobiales</taxon>
        <taxon>Rhizobiaceae</taxon>
        <taxon>Sinorhizobium/Ensifer group</taxon>
        <taxon>Sinorhizobium</taxon>
    </lineage>
</organism>
<evidence type="ECO:0000313" key="3">
    <source>
        <dbReference type="EMBL" id="MQX16019.1"/>
    </source>
</evidence>
<evidence type="ECO:0000313" key="4">
    <source>
        <dbReference type="Proteomes" id="UP000439983"/>
    </source>
</evidence>
<name>A0A6N7LFN9_SINTE</name>
<proteinExistence type="predicted"/>
<dbReference type="AlphaFoldDB" id="A0A6N7LFN9"/>
<feature type="signal peptide" evidence="1">
    <location>
        <begin position="1"/>
        <end position="24"/>
    </location>
</feature>
<protein>
    <submittedName>
        <fullName evidence="3">ABC transporter substrate-binding protein</fullName>
    </submittedName>
</protein>
<evidence type="ECO:0000256" key="1">
    <source>
        <dbReference type="SAM" id="SignalP"/>
    </source>
</evidence>
<dbReference type="Proteomes" id="UP000439983">
    <property type="component" value="Unassembled WGS sequence"/>
</dbReference>
<sequence length="329" mass="34862">MTISIRSLGLGTLFAIGLSGYAAAQSPDEVTLRYLASHGSVSAHEFAAELGYFDGTGIKLENVGYASGGPESLFGLASGSVDIGSAATAAVINSIASGNDFVAAYPTNGINEQVKSIFYVLEDSPIKSIEDIVGKTIAVNTLGAHLDYAVREALHSKGLPQNAANLVAVPGPQLEQTLRSKQVDIAAVGYWQATFNGQILDNGGVRAIFDDTDVLGEIAGGFAVLRRDFVEEHPEAARNFVEQSARAADWSRENPEEARALLAKILEKRGENGALAKHWTGFGLRPGARATERDLDFWIGVLEREGSLPEGKYKASDLLLQNIASTAAN</sequence>
<keyword evidence="4" id="KW-1185">Reference proteome</keyword>
<feature type="domain" description="SsuA/THI5-like" evidence="2">
    <location>
        <begin position="47"/>
        <end position="258"/>
    </location>
</feature>
<comment type="caution">
    <text evidence="3">The sequence shown here is derived from an EMBL/GenBank/DDBJ whole genome shotgun (WGS) entry which is preliminary data.</text>
</comment>
<reference evidence="3 4" key="1">
    <citation type="journal article" date="2013" name="Genome Biol.">
        <title>Comparative genomics of the core and accessory genomes of 48 Sinorhizobium strains comprising five genospecies.</title>
        <authorList>
            <person name="Sugawara M."/>
            <person name="Epstein B."/>
            <person name="Badgley B.D."/>
            <person name="Unno T."/>
            <person name="Xu L."/>
            <person name="Reese J."/>
            <person name="Gyaneshwar P."/>
            <person name="Denny R."/>
            <person name="Mudge J."/>
            <person name="Bharti A.K."/>
            <person name="Farmer A.D."/>
            <person name="May G.D."/>
            <person name="Woodward J.E."/>
            <person name="Medigue C."/>
            <person name="Vallenet D."/>
            <person name="Lajus A."/>
            <person name="Rouy Z."/>
            <person name="Martinez-Vaz B."/>
            <person name="Tiffin P."/>
            <person name="Young N.D."/>
            <person name="Sadowsky M.J."/>
        </authorList>
    </citation>
    <scope>NUCLEOTIDE SEQUENCE [LARGE SCALE GENOMIC DNA]</scope>
    <source>
        <strain evidence="3 4">USDA4894</strain>
    </source>
</reference>
<keyword evidence="1" id="KW-0732">Signal</keyword>
<evidence type="ECO:0000259" key="2">
    <source>
        <dbReference type="Pfam" id="PF09084"/>
    </source>
</evidence>